<dbReference type="AlphaFoldDB" id="A0A3B0Y769"/>
<proteinExistence type="predicted"/>
<dbReference type="EMBL" id="UOFG01000230">
    <property type="protein sequence ID" value="VAW64404.1"/>
    <property type="molecule type" value="Genomic_DNA"/>
</dbReference>
<organism evidence="1">
    <name type="scientific">hydrothermal vent metagenome</name>
    <dbReference type="NCBI Taxonomy" id="652676"/>
    <lineage>
        <taxon>unclassified sequences</taxon>
        <taxon>metagenomes</taxon>
        <taxon>ecological metagenomes</taxon>
    </lineage>
</organism>
<name>A0A3B0Y769_9ZZZZ</name>
<accession>A0A3B0Y769</accession>
<evidence type="ECO:0008006" key="2">
    <source>
        <dbReference type="Google" id="ProtNLM"/>
    </source>
</evidence>
<protein>
    <recommendedName>
        <fullName evidence="2">RiboL-PSP-HEPN domain-containing protein</fullName>
    </recommendedName>
</protein>
<reference evidence="1" key="1">
    <citation type="submission" date="2018-06" db="EMBL/GenBank/DDBJ databases">
        <authorList>
            <person name="Zhirakovskaya E."/>
        </authorList>
    </citation>
    <scope>NUCLEOTIDE SEQUENCE</scope>
</reference>
<evidence type="ECO:0000313" key="1">
    <source>
        <dbReference type="EMBL" id="VAW64404.1"/>
    </source>
</evidence>
<gene>
    <name evidence="1" type="ORF">MNBD_GAMMA11-578</name>
</gene>
<sequence>MKDELNQINQTFAVQLSKVLKIIDFDREYLEMVVSQLEEQERDLIKTNANPHLYPTSQILLLNSLIKSGPTQIKYQPIYNQCIVLLVSHFSSVISSLFNGTLTYYLKNTETLPEHISNTEYKFRLGELRDLQYNLSSEIGRMIARRSNISFQDMKSISRAFSQFFNIDVPFNKDVANIIGAQAFRHAIVHNGERVDEKCLGQLKSAKERDVFTDLNLGDDILVDRQDIKTVKNNMLSYVNNLSGNIIDTLLG</sequence>